<evidence type="ECO:0000259" key="6">
    <source>
        <dbReference type="PROSITE" id="PS51733"/>
    </source>
</evidence>
<dbReference type="AlphaFoldDB" id="A0A2T0R1W3"/>
<keyword evidence="3" id="KW-0067">ATP-binding</keyword>
<dbReference type="Proteomes" id="UP000238083">
    <property type="component" value="Unassembled WGS sequence"/>
</dbReference>
<proteinExistence type="predicted"/>
<feature type="domain" description="BPL/LPL catalytic" evidence="6">
    <location>
        <begin position="36"/>
        <end position="209"/>
    </location>
</feature>
<evidence type="ECO:0000256" key="2">
    <source>
        <dbReference type="ARBA" id="ARBA00022741"/>
    </source>
</evidence>
<reference evidence="7 8" key="1">
    <citation type="submission" date="2018-03" db="EMBL/GenBank/DDBJ databases">
        <title>Genomic Encyclopedia of Archaeal and Bacterial Type Strains, Phase II (KMG-II): from individual species to whole genera.</title>
        <authorList>
            <person name="Goeker M."/>
        </authorList>
    </citation>
    <scope>NUCLEOTIDE SEQUENCE [LARGE SCALE GENOMIC DNA]</scope>
    <source>
        <strain evidence="7 8">DSM 19711</strain>
    </source>
</reference>
<dbReference type="PANTHER" id="PTHR12835">
    <property type="entry name" value="BIOTIN PROTEIN LIGASE"/>
    <property type="match status" value="1"/>
</dbReference>
<keyword evidence="2" id="KW-0547">Nucleotide-binding</keyword>
<dbReference type="InterPro" id="IPR003142">
    <property type="entry name" value="BPL_C"/>
</dbReference>
<dbReference type="InterPro" id="IPR004408">
    <property type="entry name" value="Biotin_CoA_COase_ligase"/>
</dbReference>
<dbReference type="EMBL" id="PVZF01000008">
    <property type="protein sequence ID" value="PRY13503.1"/>
    <property type="molecule type" value="Genomic_DNA"/>
</dbReference>
<dbReference type="NCBIfam" id="TIGR00121">
    <property type="entry name" value="birA_ligase"/>
    <property type="match status" value="1"/>
</dbReference>
<evidence type="ECO:0000256" key="1">
    <source>
        <dbReference type="ARBA" id="ARBA00022598"/>
    </source>
</evidence>
<dbReference type="InterPro" id="IPR045864">
    <property type="entry name" value="aa-tRNA-synth_II/BPL/LPL"/>
</dbReference>
<dbReference type="InterPro" id="IPR004143">
    <property type="entry name" value="BPL_LPL_catalytic"/>
</dbReference>
<comment type="caution">
    <text evidence="7">The sequence shown here is derived from an EMBL/GenBank/DDBJ whole genome shotgun (WGS) entry which is preliminary data.</text>
</comment>
<evidence type="ECO:0000313" key="8">
    <source>
        <dbReference type="Proteomes" id="UP000238083"/>
    </source>
</evidence>
<dbReference type="Gene3D" id="2.30.30.100">
    <property type="match status" value="1"/>
</dbReference>
<keyword evidence="1 7" id="KW-0436">Ligase</keyword>
<dbReference type="PANTHER" id="PTHR12835:SF5">
    <property type="entry name" value="BIOTIN--PROTEIN LIGASE"/>
    <property type="match status" value="1"/>
</dbReference>
<dbReference type="SUPFAM" id="SSF50037">
    <property type="entry name" value="C-terminal domain of transcriptional repressors"/>
    <property type="match status" value="1"/>
</dbReference>
<dbReference type="Pfam" id="PF02237">
    <property type="entry name" value="BPL_C"/>
    <property type="match status" value="1"/>
</dbReference>
<dbReference type="Pfam" id="PF03099">
    <property type="entry name" value="BPL_LplA_LipB"/>
    <property type="match status" value="1"/>
</dbReference>
<dbReference type="SUPFAM" id="SSF55681">
    <property type="entry name" value="Class II aaRS and biotin synthetases"/>
    <property type="match status" value="1"/>
</dbReference>
<dbReference type="PROSITE" id="PS51733">
    <property type="entry name" value="BPL_LPL_CATALYTIC"/>
    <property type="match status" value="1"/>
</dbReference>
<organism evidence="7 8">
    <name type="scientific">Kineococcus rhizosphaerae</name>
    <dbReference type="NCBI Taxonomy" id="559628"/>
    <lineage>
        <taxon>Bacteria</taxon>
        <taxon>Bacillati</taxon>
        <taxon>Actinomycetota</taxon>
        <taxon>Actinomycetes</taxon>
        <taxon>Kineosporiales</taxon>
        <taxon>Kineosporiaceae</taxon>
        <taxon>Kineococcus</taxon>
    </lineage>
</organism>
<evidence type="ECO:0000256" key="5">
    <source>
        <dbReference type="ARBA" id="ARBA00024227"/>
    </source>
</evidence>
<dbReference type="GO" id="GO:0005737">
    <property type="term" value="C:cytoplasm"/>
    <property type="evidence" value="ECO:0007669"/>
    <property type="project" value="TreeGrafter"/>
</dbReference>
<accession>A0A2T0R1W3</accession>
<dbReference type="CDD" id="cd16442">
    <property type="entry name" value="BPL"/>
    <property type="match status" value="1"/>
</dbReference>
<dbReference type="InterPro" id="IPR008988">
    <property type="entry name" value="Transcriptional_repressor_C"/>
</dbReference>
<evidence type="ECO:0000256" key="4">
    <source>
        <dbReference type="ARBA" id="ARBA00023267"/>
    </source>
</evidence>
<dbReference type="EC" id="6.3.4.15" evidence="5"/>
<dbReference type="OrthoDB" id="9807064at2"/>
<evidence type="ECO:0000313" key="7">
    <source>
        <dbReference type="EMBL" id="PRY13503.1"/>
    </source>
</evidence>
<protein>
    <recommendedName>
        <fullName evidence="5">biotin--[biotin carboxyl-carrier protein] ligase</fullName>
        <ecNumber evidence="5">6.3.4.15</ecNumber>
    </recommendedName>
</protein>
<name>A0A2T0R1W3_9ACTN</name>
<sequence length="275" mass="28800">MDTPADPARPGSDWTDLDRPPLRATALRTALVGPRGWSRLDVVTSTGSTNVDLLADEGAPHGAVLVADHQAAGRGRLGRTWSAPPRSSLAVSVLLRPAQPPARWSLLPLVTGIAVVDTLAALGVQAGLKWPNDVLVTGPDRPGKVCGILCEARPDRVVLGAGINVSLRSEELPVDTATSIALAGARAQDRDTVLRRYLRALALRVQAWEAGQDPLDAYRGVSSTIGAQVRAQLPDGSSLEGTAIDVDADGRLVVQTSDGARTSLAAADVVHLRPR</sequence>
<dbReference type="GO" id="GO:0005524">
    <property type="term" value="F:ATP binding"/>
    <property type="evidence" value="ECO:0007669"/>
    <property type="project" value="UniProtKB-KW"/>
</dbReference>
<dbReference type="RefSeq" id="WP_106212344.1">
    <property type="nucleotide sequence ID" value="NZ_PVZF01000008.1"/>
</dbReference>
<keyword evidence="8" id="KW-1185">Reference proteome</keyword>
<keyword evidence="4" id="KW-0092">Biotin</keyword>
<gene>
    <name evidence="7" type="ORF">CLV37_108173</name>
</gene>
<evidence type="ECO:0000256" key="3">
    <source>
        <dbReference type="ARBA" id="ARBA00022840"/>
    </source>
</evidence>
<dbReference type="GO" id="GO:0004077">
    <property type="term" value="F:biotin--[biotin carboxyl-carrier protein] ligase activity"/>
    <property type="evidence" value="ECO:0007669"/>
    <property type="project" value="UniProtKB-EC"/>
</dbReference>
<dbReference type="Gene3D" id="3.30.930.10">
    <property type="entry name" value="Bira Bifunctional Protein, Domain 2"/>
    <property type="match status" value="1"/>
</dbReference>